<dbReference type="EMBL" id="JAAIUW010000001">
    <property type="protein sequence ID" value="KAF7844453.1"/>
    <property type="molecule type" value="Genomic_DNA"/>
</dbReference>
<feature type="compositionally biased region" description="Polar residues" evidence="1">
    <location>
        <begin position="15"/>
        <end position="27"/>
    </location>
</feature>
<name>A0A834XJK0_9FABA</name>
<reference evidence="2" key="1">
    <citation type="submission" date="2020-09" db="EMBL/GenBank/DDBJ databases">
        <title>Genome-Enabled Discovery of Anthraquinone Biosynthesis in Senna tora.</title>
        <authorList>
            <person name="Kang S.-H."/>
            <person name="Pandey R.P."/>
            <person name="Lee C.-M."/>
            <person name="Sim J.-S."/>
            <person name="Jeong J.-T."/>
            <person name="Choi B.-S."/>
            <person name="Jung M."/>
            <person name="Ginzburg D."/>
            <person name="Zhao K."/>
            <person name="Won S.Y."/>
            <person name="Oh T.-J."/>
            <person name="Yu Y."/>
            <person name="Kim N.-H."/>
            <person name="Lee O.R."/>
            <person name="Lee T.-H."/>
            <person name="Bashyal P."/>
            <person name="Kim T.-S."/>
            <person name="Lee W.-H."/>
            <person name="Kawkins C."/>
            <person name="Kim C.-K."/>
            <person name="Kim J.S."/>
            <person name="Ahn B.O."/>
            <person name="Rhee S.Y."/>
            <person name="Sohng J.K."/>
        </authorList>
    </citation>
    <scope>NUCLEOTIDE SEQUENCE</scope>
    <source>
        <tissue evidence="2">Leaf</tissue>
    </source>
</reference>
<sequence>MTNAEQKHNRWWLTPMNQSDSGGNESTMHSPFLALALSPSSNAMTTTQICQGFQGRTKREKSGIGRTHAG</sequence>
<dbReference type="Proteomes" id="UP000634136">
    <property type="component" value="Unassembled WGS sequence"/>
</dbReference>
<organism evidence="2 3">
    <name type="scientific">Senna tora</name>
    <dbReference type="NCBI Taxonomy" id="362788"/>
    <lineage>
        <taxon>Eukaryota</taxon>
        <taxon>Viridiplantae</taxon>
        <taxon>Streptophyta</taxon>
        <taxon>Embryophyta</taxon>
        <taxon>Tracheophyta</taxon>
        <taxon>Spermatophyta</taxon>
        <taxon>Magnoliopsida</taxon>
        <taxon>eudicotyledons</taxon>
        <taxon>Gunneridae</taxon>
        <taxon>Pentapetalae</taxon>
        <taxon>rosids</taxon>
        <taxon>fabids</taxon>
        <taxon>Fabales</taxon>
        <taxon>Fabaceae</taxon>
        <taxon>Caesalpinioideae</taxon>
        <taxon>Cassia clade</taxon>
        <taxon>Senna</taxon>
    </lineage>
</organism>
<proteinExistence type="predicted"/>
<dbReference type="AlphaFoldDB" id="A0A834XJK0"/>
<accession>A0A834XJK0</accession>
<feature type="region of interest" description="Disordered" evidence="1">
    <location>
        <begin position="1"/>
        <end position="27"/>
    </location>
</feature>
<comment type="caution">
    <text evidence="2">The sequence shown here is derived from an EMBL/GenBank/DDBJ whole genome shotgun (WGS) entry which is preliminary data.</text>
</comment>
<feature type="region of interest" description="Disordered" evidence="1">
    <location>
        <begin position="49"/>
        <end position="70"/>
    </location>
</feature>
<evidence type="ECO:0000313" key="2">
    <source>
        <dbReference type="EMBL" id="KAF7844453.1"/>
    </source>
</evidence>
<protein>
    <submittedName>
        <fullName evidence="2">Uncharacterized protein</fullName>
    </submittedName>
</protein>
<keyword evidence="3" id="KW-1185">Reference proteome</keyword>
<evidence type="ECO:0000256" key="1">
    <source>
        <dbReference type="SAM" id="MobiDB-lite"/>
    </source>
</evidence>
<gene>
    <name evidence="2" type="ORF">G2W53_001358</name>
</gene>
<evidence type="ECO:0000313" key="3">
    <source>
        <dbReference type="Proteomes" id="UP000634136"/>
    </source>
</evidence>